<dbReference type="Gene3D" id="6.20.20.10">
    <property type="match status" value="1"/>
</dbReference>
<protein>
    <recommendedName>
        <fullName evidence="3">Methionine aminopeptidase</fullName>
    </recommendedName>
</protein>
<dbReference type="EMBL" id="FOBW01000004">
    <property type="protein sequence ID" value="SEM60333.1"/>
    <property type="molecule type" value="Genomic_DNA"/>
</dbReference>
<dbReference type="OrthoDB" id="2882832at2"/>
<proteinExistence type="predicted"/>
<evidence type="ECO:0000313" key="1">
    <source>
        <dbReference type="EMBL" id="SEM60333.1"/>
    </source>
</evidence>
<organism evidence="1 2">
    <name type="scientific">Mesobacillus persicus</name>
    <dbReference type="NCBI Taxonomy" id="930146"/>
    <lineage>
        <taxon>Bacteria</taxon>
        <taxon>Bacillati</taxon>
        <taxon>Bacillota</taxon>
        <taxon>Bacilli</taxon>
        <taxon>Bacillales</taxon>
        <taxon>Bacillaceae</taxon>
        <taxon>Mesobacillus</taxon>
    </lineage>
</organism>
<dbReference type="AlphaFoldDB" id="A0A1H7ZPW1"/>
<reference evidence="2" key="1">
    <citation type="submission" date="2016-10" db="EMBL/GenBank/DDBJ databases">
        <authorList>
            <person name="Varghese N."/>
            <person name="Submissions S."/>
        </authorList>
    </citation>
    <scope>NUCLEOTIDE SEQUENCE [LARGE SCALE GENOMIC DNA]</scope>
    <source>
        <strain evidence="2">B48,IBRC-M 10115,DSM 25386,CECT 8001</strain>
    </source>
</reference>
<dbReference type="RefSeq" id="WP_090742870.1">
    <property type="nucleotide sequence ID" value="NZ_FOBW01000004.1"/>
</dbReference>
<dbReference type="Proteomes" id="UP000198553">
    <property type="component" value="Unassembled WGS sequence"/>
</dbReference>
<keyword evidence="2" id="KW-1185">Reference proteome</keyword>
<dbReference type="InterPro" id="IPR036410">
    <property type="entry name" value="HSP_DnaJ_Cys-rich_dom_sf"/>
</dbReference>
<dbReference type="STRING" id="930146.SAMN05192533_10434"/>
<sequence>MGLLNAYNEWKDSRYQQHVSLMKEQNKCPDCFGRGYHIFPATEFVFNVAPYDCNGCNGTGAFTDWTNHNETN</sequence>
<dbReference type="SUPFAM" id="SSF57938">
    <property type="entry name" value="DnaJ/Hsp40 cysteine-rich domain"/>
    <property type="match status" value="1"/>
</dbReference>
<gene>
    <name evidence="1" type="ORF">SAMN05192533_10434</name>
</gene>
<evidence type="ECO:0008006" key="3">
    <source>
        <dbReference type="Google" id="ProtNLM"/>
    </source>
</evidence>
<accession>A0A1H7ZPW1</accession>
<evidence type="ECO:0000313" key="2">
    <source>
        <dbReference type="Proteomes" id="UP000198553"/>
    </source>
</evidence>
<name>A0A1H7ZPW1_9BACI</name>